<dbReference type="EMBL" id="JAPDIA010000008">
    <property type="protein sequence ID" value="MDG0813158.1"/>
    <property type="molecule type" value="Genomic_DNA"/>
</dbReference>
<accession>A0A9X4KZ39</accession>
<name>A0A9X4KZ39_9BACL</name>
<evidence type="ECO:0000313" key="2">
    <source>
        <dbReference type="EMBL" id="MDG0813158.1"/>
    </source>
</evidence>
<reference evidence="2" key="1">
    <citation type="submission" date="2022-10" db="EMBL/GenBank/DDBJ databases">
        <title>Comparative genomic analysis of Cohnella hashimotonis sp. nov., isolated from the International Space Station.</title>
        <authorList>
            <person name="Simpson A."/>
            <person name="Venkateswaran K."/>
        </authorList>
    </citation>
    <scope>NUCLEOTIDE SEQUENCE</scope>
    <source>
        <strain evidence="2">DSM 28161</strain>
    </source>
</reference>
<evidence type="ECO:0000313" key="3">
    <source>
        <dbReference type="Proteomes" id="UP001153404"/>
    </source>
</evidence>
<proteinExistence type="predicted"/>
<keyword evidence="3" id="KW-1185">Reference proteome</keyword>
<dbReference type="InterPro" id="IPR024442">
    <property type="entry name" value="Transposase_Zn_ribbon"/>
</dbReference>
<comment type="caution">
    <text evidence="2">The sequence shown here is derived from an EMBL/GenBank/DDBJ whole genome shotgun (WGS) entry which is preliminary data.</text>
</comment>
<dbReference type="RefSeq" id="WP_277536945.1">
    <property type="nucleotide sequence ID" value="NZ_JAPDIA010000008.1"/>
</dbReference>
<dbReference type="AlphaFoldDB" id="A0A9X4KZ39"/>
<protein>
    <submittedName>
        <fullName evidence="2">Transposase</fullName>
    </submittedName>
</protein>
<dbReference type="Pfam" id="PF12760">
    <property type="entry name" value="Zn_ribbon_IS1595"/>
    <property type="match status" value="1"/>
</dbReference>
<evidence type="ECO:0000259" key="1">
    <source>
        <dbReference type="Pfam" id="PF12760"/>
    </source>
</evidence>
<sequence>MSISFPAGPWESWTEEQCIEALRQARWPDGFRCPVCQYPHCSVIRTRRHPLYVCSSCRHQTSVTAGTAMHGTRTPLRHWFRAMQWLGDESTSVELARILGVTYKTAWLIGQKLRDALTLEADAKKLSGDVAVTGGVYGWRCYSSLIPEPTDQPIVIGAEMNGESVLFVKLVQMDLRLAGNSRLLTRYVYDVYSELHVQTAFKMVKTFPLSRDAQPEASIGRLNARHELVRPYASRSWTEAFAGLFESSIVRS</sequence>
<feature type="domain" description="Transposase zinc-ribbon" evidence="1">
    <location>
        <begin position="14"/>
        <end position="60"/>
    </location>
</feature>
<organism evidence="2 3">
    <name type="scientific">Cohnella rhizosphaerae</name>
    <dbReference type="NCBI Taxonomy" id="1457232"/>
    <lineage>
        <taxon>Bacteria</taxon>
        <taxon>Bacillati</taxon>
        <taxon>Bacillota</taxon>
        <taxon>Bacilli</taxon>
        <taxon>Bacillales</taxon>
        <taxon>Paenibacillaceae</taxon>
        <taxon>Cohnella</taxon>
    </lineage>
</organism>
<dbReference type="Proteomes" id="UP001153404">
    <property type="component" value="Unassembled WGS sequence"/>
</dbReference>
<gene>
    <name evidence="2" type="ORF">OMP40_30550</name>
</gene>